<proteinExistence type="predicted"/>
<dbReference type="EMBL" id="LAZR01000108">
    <property type="protein sequence ID" value="KKN90678.1"/>
    <property type="molecule type" value="Genomic_DNA"/>
</dbReference>
<gene>
    <name evidence="1" type="ORF">LCGC14_0226210</name>
</gene>
<protein>
    <submittedName>
        <fullName evidence="1">Uncharacterized protein</fullName>
    </submittedName>
</protein>
<comment type="caution">
    <text evidence="1">The sequence shown here is derived from an EMBL/GenBank/DDBJ whole genome shotgun (WGS) entry which is preliminary data.</text>
</comment>
<reference evidence="1" key="1">
    <citation type="journal article" date="2015" name="Nature">
        <title>Complex archaea that bridge the gap between prokaryotes and eukaryotes.</title>
        <authorList>
            <person name="Spang A."/>
            <person name="Saw J.H."/>
            <person name="Jorgensen S.L."/>
            <person name="Zaremba-Niedzwiedzka K."/>
            <person name="Martijn J."/>
            <person name="Lind A.E."/>
            <person name="van Eijk R."/>
            <person name="Schleper C."/>
            <person name="Guy L."/>
            <person name="Ettema T.J."/>
        </authorList>
    </citation>
    <scope>NUCLEOTIDE SEQUENCE</scope>
</reference>
<accession>A0A0F9XFQ1</accession>
<dbReference type="AlphaFoldDB" id="A0A0F9XFQ1"/>
<sequence length="59" mass="6564">MRRGDVIAYLGRLECKFPLDLTPKFLAAMSLGRLRHVAFAASLHARNGVEALDLFVPTH</sequence>
<organism evidence="1">
    <name type="scientific">marine sediment metagenome</name>
    <dbReference type="NCBI Taxonomy" id="412755"/>
    <lineage>
        <taxon>unclassified sequences</taxon>
        <taxon>metagenomes</taxon>
        <taxon>ecological metagenomes</taxon>
    </lineage>
</organism>
<name>A0A0F9XFQ1_9ZZZZ</name>
<evidence type="ECO:0000313" key="1">
    <source>
        <dbReference type="EMBL" id="KKN90678.1"/>
    </source>
</evidence>